<dbReference type="PANTHER" id="PTHR14428">
    <property type="entry name" value="NUCLEOLAR COMPLEX PROTEIN 3"/>
    <property type="match status" value="1"/>
</dbReference>
<comment type="function">
    <text evidence="5">Required for synthesis of 60S ribosomal subunits and the transport of pre-ribosomes from the nucleoplasm to the cytoplasm.</text>
</comment>
<feature type="region of interest" description="Disordered" evidence="7">
    <location>
        <begin position="1"/>
        <end position="67"/>
    </location>
</feature>
<name>A0A1Y2IKD6_TRAC3</name>
<evidence type="ECO:0000259" key="9">
    <source>
        <dbReference type="Pfam" id="PF07540"/>
    </source>
</evidence>
<organism evidence="10 11">
    <name type="scientific">Trametes coccinea (strain BRFM310)</name>
    <name type="common">Pycnoporus coccineus</name>
    <dbReference type="NCBI Taxonomy" id="1353009"/>
    <lineage>
        <taxon>Eukaryota</taxon>
        <taxon>Fungi</taxon>
        <taxon>Dikarya</taxon>
        <taxon>Basidiomycota</taxon>
        <taxon>Agaricomycotina</taxon>
        <taxon>Agaricomycetes</taxon>
        <taxon>Polyporales</taxon>
        <taxon>Polyporaceae</taxon>
        <taxon>Trametes</taxon>
    </lineage>
</organism>
<keyword evidence="11" id="KW-1185">Reference proteome</keyword>
<dbReference type="AlphaFoldDB" id="A0A1Y2IKD6"/>
<reference evidence="10 11" key="1">
    <citation type="journal article" date="2015" name="Biotechnol. Biofuels">
        <title>Enhanced degradation of softwood versus hardwood by the white-rot fungus Pycnoporus coccineus.</title>
        <authorList>
            <person name="Couturier M."/>
            <person name="Navarro D."/>
            <person name="Chevret D."/>
            <person name="Henrissat B."/>
            <person name="Piumi F."/>
            <person name="Ruiz-Duenas F.J."/>
            <person name="Martinez A.T."/>
            <person name="Grigoriev I.V."/>
            <person name="Riley R."/>
            <person name="Lipzen A."/>
            <person name="Berrin J.G."/>
            <person name="Master E.R."/>
            <person name="Rosso M.N."/>
        </authorList>
    </citation>
    <scope>NUCLEOTIDE SEQUENCE [LARGE SCALE GENOMIC DNA]</scope>
    <source>
        <strain evidence="10 11">BRFM310</strain>
    </source>
</reference>
<dbReference type="Pfam" id="PF07540">
    <property type="entry name" value="NOC3p"/>
    <property type="match status" value="1"/>
</dbReference>
<evidence type="ECO:0000256" key="2">
    <source>
        <dbReference type="ARBA" id="ARBA00007797"/>
    </source>
</evidence>
<comment type="similarity">
    <text evidence="2 5">Belongs to the CBF/MAK21 family.</text>
</comment>
<feature type="coiled-coil region" evidence="6">
    <location>
        <begin position="528"/>
        <end position="555"/>
    </location>
</feature>
<feature type="domain" description="CCAAT-binding factor" evidence="8">
    <location>
        <begin position="644"/>
        <end position="818"/>
    </location>
</feature>
<sequence>MVVKGNKKRPAQSAQRPSKKRKVAEDGKAAKSKGKGKESKGKEHAFDKPIIPIPNQGDEDDVELSEDDLELLEEYGGAVSFLQSLDEKGIARSKKETERLRQLHKPVRKPVEDDLPSIHSHDEDEDNWSSGASNLDDLSSQDDDEFLSEAESSTSATDKRRRKRKDDSDEEEMPFEVQPRKRRPSWEPESDKEKGIERLPIKLADGRIQKTGDKVFLEDDESSSESEDEAETEKNADAAQRYRVEDVATGARFGRPAVVDVIGQKSRKARIQGAKEQIAGLCQEILGDPENSLGLLRRLHTFSLPEISTPTHPEPVPNDPVIRKLTMLSQLAVFKDIIPGYRIRALTEKEKAEKVSQMVQRTRDWEQGLVSVYQAYLRGLEAELKAKSELAETALHCMCTLLVEVTHFNFRVNLMSSIVAALSRKSWDKTSDLCLDTLIKVFRADNTGEPSLELVRLLNRMIKERKYNVHPEVLTCLLHLRLKTELGVRASESKADKEPNSKAMAKGRAAARRAKGKAVDQPHLSKKAKKVLKERKEIEKEMHEAAAEVDKEERATRQTETLKLLFVLYFSILKNPRPTPLLPAALRGIAKFAHLVNIDFFKDLLQVLKNLMVRDAEQHADEDVDAPAPGPHDASNIATVQHQLLCIVTAFELLSGQGEALDIDLSDFINRLYAILPQLALMPDIEAPPPNQAKTSVRGPPPPSTADVLFRALHLAFTPRSSAAAPPPWRSAAFAKRLLSAALQWPPATAVRAIELVAVLVERDPKLEALLSTEDRAGNGVYRPDLDDPQLSNPFGTSFYELHTLAEKHWAEQVRLAAGKLLDSSSS</sequence>
<comment type="subcellular location">
    <subcellularLocation>
        <location evidence="1 5">Nucleus</location>
        <location evidence="1 5">Nucleolus</location>
    </subcellularLocation>
</comment>
<accession>A0A1Y2IKD6</accession>
<dbReference type="Proteomes" id="UP000193067">
    <property type="component" value="Unassembled WGS sequence"/>
</dbReference>
<feature type="compositionally biased region" description="Acidic residues" evidence="7">
    <location>
        <begin position="57"/>
        <end position="67"/>
    </location>
</feature>
<keyword evidence="3 6" id="KW-0175">Coiled coil</keyword>
<evidence type="ECO:0000313" key="11">
    <source>
        <dbReference type="Proteomes" id="UP000193067"/>
    </source>
</evidence>
<dbReference type="InterPro" id="IPR011501">
    <property type="entry name" value="Noc3_N"/>
</dbReference>
<keyword evidence="5" id="KW-0690">Ribosome biogenesis</keyword>
<proteinExistence type="inferred from homology"/>
<evidence type="ECO:0000313" key="10">
    <source>
        <dbReference type="EMBL" id="OSD01597.1"/>
    </source>
</evidence>
<feature type="compositionally biased region" description="Acidic residues" evidence="7">
    <location>
        <begin position="218"/>
        <end position="231"/>
    </location>
</feature>
<dbReference type="Pfam" id="PF03914">
    <property type="entry name" value="CBF"/>
    <property type="match status" value="1"/>
</dbReference>
<dbReference type="GO" id="GO:0003682">
    <property type="term" value="F:chromatin binding"/>
    <property type="evidence" value="ECO:0007669"/>
    <property type="project" value="TreeGrafter"/>
</dbReference>
<gene>
    <name evidence="10" type="ORF">PYCCODRAFT_1478332</name>
</gene>
<feature type="compositionally biased region" description="Basic and acidic residues" evidence="7">
    <location>
        <begin position="184"/>
        <end position="217"/>
    </location>
</feature>
<dbReference type="GO" id="GO:0005730">
    <property type="term" value="C:nucleolus"/>
    <property type="evidence" value="ECO:0007669"/>
    <property type="project" value="UniProtKB-SubCell"/>
</dbReference>
<feature type="compositionally biased region" description="Basic and acidic residues" evidence="7">
    <location>
        <begin position="86"/>
        <end position="101"/>
    </location>
</feature>
<dbReference type="OrthoDB" id="10263597at2759"/>
<evidence type="ECO:0000256" key="3">
    <source>
        <dbReference type="ARBA" id="ARBA00023054"/>
    </source>
</evidence>
<feature type="compositionally biased region" description="Basic residues" evidence="7">
    <location>
        <begin position="1"/>
        <end position="10"/>
    </location>
</feature>
<dbReference type="InterPro" id="IPR005612">
    <property type="entry name" value="CCAAT-binding_factor"/>
</dbReference>
<evidence type="ECO:0000256" key="5">
    <source>
        <dbReference type="PIRNR" id="PIRNR028977"/>
    </source>
</evidence>
<dbReference type="PANTHER" id="PTHR14428:SF5">
    <property type="entry name" value="NUCLEOLAR COMPLEX PROTEIN 3 HOMOLOG"/>
    <property type="match status" value="1"/>
</dbReference>
<feature type="compositionally biased region" description="Basic and acidic residues" evidence="7">
    <location>
        <begin position="23"/>
        <end position="47"/>
    </location>
</feature>
<dbReference type="EMBL" id="KZ084110">
    <property type="protein sequence ID" value="OSD01597.1"/>
    <property type="molecule type" value="Genomic_DNA"/>
</dbReference>
<evidence type="ECO:0000256" key="7">
    <source>
        <dbReference type="SAM" id="MobiDB-lite"/>
    </source>
</evidence>
<protein>
    <recommendedName>
        <fullName evidence="5">Nucleolar complex-associated protein 3</fullName>
    </recommendedName>
</protein>
<dbReference type="GO" id="GO:0006270">
    <property type="term" value="P:DNA replication initiation"/>
    <property type="evidence" value="ECO:0007669"/>
    <property type="project" value="TreeGrafter"/>
</dbReference>
<feature type="compositionally biased region" description="Acidic residues" evidence="7">
    <location>
        <begin position="139"/>
        <end position="148"/>
    </location>
</feature>
<dbReference type="InterPro" id="IPR016903">
    <property type="entry name" value="Nucleolar_cplx-assoc_3"/>
</dbReference>
<evidence type="ECO:0000256" key="1">
    <source>
        <dbReference type="ARBA" id="ARBA00004604"/>
    </source>
</evidence>
<feature type="domain" description="Nucleolar complex-associated protein 3 N-terminal" evidence="9">
    <location>
        <begin position="274"/>
        <end position="376"/>
    </location>
</feature>
<evidence type="ECO:0000256" key="6">
    <source>
        <dbReference type="SAM" id="Coils"/>
    </source>
</evidence>
<evidence type="ECO:0000259" key="8">
    <source>
        <dbReference type="Pfam" id="PF03914"/>
    </source>
</evidence>
<keyword evidence="4" id="KW-0539">Nucleus</keyword>
<feature type="region of interest" description="Disordered" evidence="7">
    <location>
        <begin position="86"/>
        <end position="239"/>
    </location>
</feature>
<evidence type="ECO:0000256" key="4">
    <source>
        <dbReference type="ARBA" id="ARBA00023242"/>
    </source>
</evidence>
<dbReference type="GO" id="GO:0042254">
    <property type="term" value="P:ribosome biogenesis"/>
    <property type="evidence" value="ECO:0007669"/>
    <property type="project" value="UniProtKB-KW"/>
</dbReference>
<dbReference type="PIRSF" id="PIRSF028977">
    <property type="entry name" value="Nucleolar_complex_p3"/>
    <property type="match status" value="1"/>
</dbReference>
<dbReference type="STRING" id="1353009.A0A1Y2IKD6"/>